<dbReference type="AlphaFoldDB" id="A0A9D4FK32"/>
<keyword evidence="4" id="KW-1185">Reference proteome</keyword>
<comment type="caution">
    <text evidence="3">The sequence shown here is derived from an EMBL/GenBank/DDBJ whole genome shotgun (WGS) entry which is preliminary data.</text>
</comment>
<protein>
    <submittedName>
        <fullName evidence="3">Uncharacterized protein</fullName>
    </submittedName>
</protein>
<feature type="coiled-coil region" evidence="1">
    <location>
        <begin position="639"/>
        <end position="666"/>
    </location>
</feature>
<reference evidence="3" key="2">
    <citation type="submission" date="2020-11" db="EMBL/GenBank/DDBJ databases">
        <authorList>
            <person name="McCartney M.A."/>
            <person name="Auch B."/>
            <person name="Kono T."/>
            <person name="Mallez S."/>
            <person name="Becker A."/>
            <person name="Gohl D.M."/>
            <person name="Silverstein K.A.T."/>
            <person name="Koren S."/>
            <person name="Bechman K.B."/>
            <person name="Herman A."/>
            <person name="Abrahante J.E."/>
            <person name="Garbe J."/>
        </authorList>
    </citation>
    <scope>NUCLEOTIDE SEQUENCE</scope>
    <source>
        <strain evidence="3">Duluth1</strain>
        <tissue evidence="3">Whole animal</tissue>
    </source>
</reference>
<feature type="region of interest" description="Disordered" evidence="2">
    <location>
        <begin position="342"/>
        <end position="370"/>
    </location>
</feature>
<feature type="compositionally biased region" description="Low complexity" evidence="2">
    <location>
        <begin position="356"/>
        <end position="370"/>
    </location>
</feature>
<sequence>MAERTIDLGSAYFEEMKPLQQNVQKQTPFPHQYPSAQPTQVQTRPISQSQQPFPYQYPSVQPTGPYPQIQQPYPGQPLQFPPWQEGPPQNGSPYRWYPYPQWYPAQGQLQPFTNMEGHQGIGIQAGVTNHGFAPAGTDVQSAGSNYQTNVQPSGTSVQLNVLPAGTNAQPNVQPAIKGVIVPERENDAGRTHRHDDRRQRLTQQPKTLVYSGKGSWKSFKSKFNRYVVVNDWSEREKKDYLCLCLTDTARDYHTLITDKTPNITYNAIMEKLERRFGCQEIPETAEIKEGDLPIAESTPITKAVPEDSNKFSSFYSSGYVTAKQSLDGSPASVPVKQQIDIPVCSPNNQTGEGDIASRASGSRTSSISSATNKGSFRANISFSHMQNSLSSDLQSEMDEIGMDLNNVSKRDLMAVYKEVVQERDKLKSTMIQCQDHASRRMSEMKKQIAMEQHAKTDLVVKVNQEIEDKVEIIELLKESKEQQAAMFTDKARVDQALRELQAQFQKLQSSIESKLQQQVQQAREMIEQLKKDRQIAIAEMKQQVHEEMERKDGEILRSRSQAQSLGHENMQLKKCIERLEKASKNQLEKARVNQLAKARAIFKRLKAEKSEAIAKRKSRLMENKMKVEKENLQKQGNDFQNRKRENNQLQTRLAQSEENFRKMNEQHNHTILERSELDMLVHQMQVEADRQKEEYERPVSEAGHMSDASLAQLAAYHEKDEAEMQTQPQTSAQEKSEEHVADHQEVVSGYKAQIKAASGDQARVSESASPATELQKAPVGGQVQLDKLIITLNTPRADLFLKEQELEQSSMEFRTKMVNHRAGAKNGNHDVLARETIVGECNKYHLDLDLEDVDDVILLTKTWNKGHDKTREIWDPGIVNTKEVINKVGDPVYMLDISH</sequence>
<organism evidence="3 4">
    <name type="scientific">Dreissena polymorpha</name>
    <name type="common">Zebra mussel</name>
    <name type="synonym">Mytilus polymorpha</name>
    <dbReference type="NCBI Taxonomy" id="45954"/>
    <lineage>
        <taxon>Eukaryota</taxon>
        <taxon>Metazoa</taxon>
        <taxon>Spiralia</taxon>
        <taxon>Lophotrochozoa</taxon>
        <taxon>Mollusca</taxon>
        <taxon>Bivalvia</taxon>
        <taxon>Autobranchia</taxon>
        <taxon>Heteroconchia</taxon>
        <taxon>Euheterodonta</taxon>
        <taxon>Imparidentia</taxon>
        <taxon>Neoheterodontei</taxon>
        <taxon>Myida</taxon>
        <taxon>Dreissenoidea</taxon>
        <taxon>Dreissenidae</taxon>
        <taxon>Dreissena</taxon>
    </lineage>
</organism>
<feature type="coiled-coil region" evidence="1">
    <location>
        <begin position="463"/>
        <end position="615"/>
    </location>
</feature>
<name>A0A9D4FK32_DREPO</name>
<feature type="compositionally biased region" description="Polar residues" evidence="2">
    <location>
        <begin position="23"/>
        <end position="44"/>
    </location>
</feature>
<proteinExistence type="predicted"/>
<evidence type="ECO:0000256" key="1">
    <source>
        <dbReference type="SAM" id="Coils"/>
    </source>
</evidence>
<feature type="region of interest" description="Disordered" evidence="2">
    <location>
        <begin position="23"/>
        <end position="89"/>
    </location>
</feature>
<evidence type="ECO:0000256" key="2">
    <source>
        <dbReference type="SAM" id="MobiDB-lite"/>
    </source>
</evidence>
<keyword evidence="1" id="KW-0175">Coiled coil</keyword>
<gene>
    <name evidence="3" type="ORF">DPMN_153951</name>
</gene>
<feature type="region of interest" description="Disordered" evidence="2">
    <location>
        <begin position="719"/>
        <end position="742"/>
    </location>
</feature>
<feature type="compositionally biased region" description="Low complexity" evidence="2">
    <location>
        <begin position="45"/>
        <end position="78"/>
    </location>
</feature>
<evidence type="ECO:0000313" key="4">
    <source>
        <dbReference type="Proteomes" id="UP000828390"/>
    </source>
</evidence>
<accession>A0A9D4FK32</accession>
<dbReference type="Proteomes" id="UP000828390">
    <property type="component" value="Unassembled WGS sequence"/>
</dbReference>
<dbReference type="EMBL" id="JAIWYP010000007">
    <property type="protein sequence ID" value="KAH3800318.1"/>
    <property type="molecule type" value="Genomic_DNA"/>
</dbReference>
<feature type="compositionally biased region" description="Polar residues" evidence="2">
    <location>
        <begin position="724"/>
        <end position="733"/>
    </location>
</feature>
<reference evidence="3" key="1">
    <citation type="journal article" date="2019" name="bioRxiv">
        <title>The Genome of the Zebra Mussel, Dreissena polymorpha: A Resource for Invasive Species Research.</title>
        <authorList>
            <person name="McCartney M.A."/>
            <person name="Auch B."/>
            <person name="Kono T."/>
            <person name="Mallez S."/>
            <person name="Zhang Y."/>
            <person name="Obille A."/>
            <person name="Becker A."/>
            <person name="Abrahante J.E."/>
            <person name="Garbe J."/>
            <person name="Badalamenti J.P."/>
            <person name="Herman A."/>
            <person name="Mangelson H."/>
            <person name="Liachko I."/>
            <person name="Sullivan S."/>
            <person name="Sone E.D."/>
            <person name="Koren S."/>
            <person name="Silverstein K.A.T."/>
            <person name="Beckman K.B."/>
            <person name="Gohl D.M."/>
        </authorList>
    </citation>
    <scope>NUCLEOTIDE SEQUENCE</scope>
    <source>
        <strain evidence="3">Duluth1</strain>
        <tissue evidence="3">Whole animal</tissue>
    </source>
</reference>
<evidence type="ECO:0000313" key="3">
    <source>
        <dbReference type="EMBL" id="KAH3800318.1"/>
    </source>
</evidence>